<dbReference type="InterPro" id="IPR001387">
    <property type="entry name" value="Cro/C1-type_HTH"/>
</dbReference>
<organism evidence="1 2">
    <name type="scientific">Alloalcanivorax venustensis ISO4</name>
    <dbReference type="NCBI Taxonomy" id="1177184"/>
    <lineage>
        <taxon>Bacteria</taxon>
        <taxon>Pseudomonadati</taxon>
        <taxon>Pseudomonadota</taxon>
        <taxon>Gammaproteobacteria</taxon>
        <taxon>Oceanospirillales</taxon>
        <taxon>Alcanivoracaceae</taxon>
        <taxon>Alloalcanivorax</taxon>
    </lineage>
</organism>
<reference evidence="1 2" key="1">
    <citation type="submission" date="2012-09" db="EMBL/GenBank/DDBJ databases">
        <title>Genome Sequence of alkane-degrading Bacterium Alcanivorax venustensis ISO4.</title>
        <authorList>
            <person name="Lai Q."/>
            <person name="Shao Z."/>
        </authorList>
    </citation>
    <scope>NUCLEOTIDE SEQUENCE [LARGE SCALE GENOMIC DNA]</scope>
    <source>
        <strain evidence="1 2">ISO4</strain>
    </source>
</reference>
<dbReference type="InterPro" id="IPR014057">
    <property type="entry name" value="HI1420"/>
</dbReference>
<evidence type="ECO:0000313" key="1">
    <source>
        <dbReference type="EMBL" id="MBF5054654.1"/>
    </source>
</evidence>
<dbReference type="PANTHER" id="PTHR40275:SF1">
    <property type="entry name" value="SSL7038 PROTEIN"/>
    <property type="match status" value="1"/>
</dbReference>
<keyword evidence="2" id="KW-1185">Reference proteome</keyword>
<comment type="caution">
    <text evidence="1">The sequence shown here is derived from an EMBL/GenBank/DDBJ whole genome shotgun (WGS) entry which is preliminary data.</text>
</comment>
<dbReference type="PANTHER" id="PTHR40275">
    <property type="entry name" value="SSL7038 PROTEIN"/>
    <property type="match status" value="1"/>
</dbReference>
<name>A0ABS0AL34_9GAMM</name>
<dbReference type="SUPFAM" id="SSF47413">
    <property type="entry name" value="lambda repressor-like DNA-binding domains"/>
    <property type="match status" value="1"/>
</dbReference>
<accession>A0ABS0AL34</accession>
<dbReference type="RefSeq" id="WP_067606020.1">
    <property type="nucleotide sequence ID" value="NZ_ARXR01000062.1"/>
</dbReference>
<sequence length="103" mass="11256">MKSSTSQELGLRPFDITEFLDNDVAITEYLTQVLAEGDHEELLAAIGHVARARGMTDLARQTGLGRESLYKALRPGADPRFSTLMKVLHALGVHLQAVPDKIA</sequence>
<evidence type="ECO:0000313" key="2">
    <source>
        <dbReference type="Proteomes" id="UP000644441"/>
    </source>
</evidence>
<dbReference type="Proteomes" id="UP000644441">
    <property type="component" value="Unassembled WGS sequence"/>
</dbReference>
<proteinExistence type="predicted"/>
<dbReference type="CDD" id="cd00093">
    <property type="entry name" value="HTH_XRE"/>
    <property type="match status" value="1"/>
</dbReference>
<protein>
    <submittedName>
        <fullName evidence="1">Addiction module antidote protein</fullName>
    </submittedName>
</protein>
<gene>
    <name evidence="1" type="ORF">ISO4_03256</name>
</gene>
<dbReference type="Pfam" id="PF21716">
    <property type="entry name" value="dnstrm_HI1420"/>
    <property type="match status" value="1"/>
</dbReference>
<dbReference type="Gene3D" id="1.10.260.40">
    <property type="entry name" value="lambda repressor-like DNA-binding domains"/>
    <property type="match status" value="1"/>
</dbReference>
<dbReference type="NCBIfam" id="TIGR02684">
    <property type="entry name" value="dnstrm_HI1420"/>
    <property type="match status" value="1"/>
</dbReference>
<dbReference type="EMBL" id="ARXR01000062">
    <property type="protein sequence ID" value="MBF5054654.1"/>
    <property type="molecule type" value="Genomic_DNA"/>
</dbReference>
<dbReference type="InterPro" id="IPR010982">
    <property type="entry name" value="Lambda_DNA-bd_dom_sf"/>
</dbReference>